<dbReference type="InterPro" id="IPR008266">
    <property type="entry name" value="Tyr_kinase_AS"/>
</dbReference>
<dbReference type="GO" id="GO:0045887">
    <property type="term" value="P:positive regulation of synaptic assembly at neuromuscular junction"/>
    <property type="evidence" value="ECO:0007669"/>
    <property type="project" value="UniProtKB-ARBA"/>
</dbReference>
<keyword evidence="10" id="KW-0418">Kinase</keyword>
<keyword evidence="16" id="KW-0675">Receptor</keyword>
<dbReference type="InterPro" id="IPR013783">
    <property type="entry name" value="Ig-like_fold"/>
</dbReference>
<keyword evidence="4" id="KW-0597">Phosphoprotein</keyword>
<dbReference type="GO" id="GO:0048513">
    <property type="term" value="P:animal organ development"/>
    <property type="evidence" value="ECO:0007669"/>
    <property type="project" value="UniProtKB-ARBA"/>
</dbReference>
<dbReference type="GO" id="GO:0008347">
    <property type="term" value="P:glial cell migration"/>
    <property type="evidence" value="ECO:0007669"/>
    <property type="project" value="UniProtKB-ARBA"/>
</dbReference>
<dbReference type="GO" id="GO:0001708">
    <property type="term" value="P:cell fate specification"/>
    <property type="evidence" value="ECO:0007669"/>
    <property type="project" value="UniProtKB-ARBA"/>
</dbReference>
<dbReference type="GO" id="GO:0005524">
    <property type="term" value="F:ATP binding"/>
    <property type="evidence" value="ECO:0007669"/>
    <property type="project" value="UniProtKB-KW"/>
</dbReference>
<feature type="binding site" evidence="20">
    <location>
        <begin position="763"/>
        <end position="770"/>
    </location>
    <ligand>
        <name>ATP</name>
        <dbReference type="ChEBI" id="CHEBI:30616"/>
    </ligand>
</feature>
<dbReference type="VEuPathDB" id="VectorBase:GAUT026435"/>
<feature type="transmembrane region" description="Helical" evidence="23">
    <location>
        <begin position="651"/>
        <end position="675"/>
    </location>
</feature>
<evidence type="ECO:0000256" key="19">
    <source>
        <dbReference type="PIRSR" id="PIRSR000615-1"/>
    </source>
</evidence>
<dbReference type="InterPro" id="IPR000719">
    <property type="entry name" value="Prot_kinase_dom"/>
</dbReference>
<dbReference type="GO" id="GO:0022603">
    <property type="term" value="P:regulation of anatomical structure morphogenesis"/>
    <property type="evidence" value="ECO:0007669"/>
    <property type="project" value="UniProtKB-ARBA"/>
</dbReference>
<evidence type="ECO:0000256" key="17">
    <source>
        <dbReference type="ARBA" id="ARBA00023180"/>
    </source>
</evidence>
<dbReference type="PRINTS" id="PR00109">
    <property type="entry name" value="TYRKINASE"/>
</dbReference>
<dbReference type="InterPro" id="IPR003598">
    <property type="entry name" value="Ig_sub2"/>
</dbReference>
<evidence type="ECO:0000256" key="7">
    <source>
        <dbReference type="ARBA" id="ARBA00022729"/>
    </source>
</evidence>
<dbReference type="Gene3D" id="1.10.510.10">
    <property type="entry name" value="Transferase(Phosphotransferase) domain 1"/>
    <property type="match status" value="1"/>
</dbReference>
<dbReference type="GO" id="GO:0043235">
    <property type="term" value="C:receptor complex"/>
    <property type="evidence" value="ECO:0007669"/>
    <property type="project" value="TreeGrafter"/>
</dbReference>
<dbReference type="FunFam" id="1.10.510.10:FF:000983">
    <property type="entry name" value="Fibroblast growth factor receptor homolog 2"/>
    <property type="match status" value="1"/>
</dbReference>
<feature type="domain" description="Ig-like" evidence="26">
    <location>
        <begin position="146"/>
        <end position="234"/>
    </location>
</feature>
<keyword evidence="9 20" id="KW-0547">Nucleotide-binding</keyword>
<dbReference type="PROSITE" id="PS50835">
    <property type="entry name" value="IG_LIKE"/>
    <property type="match status" value="4"/>
</dbReference>
<sequence>MKSYNLSIIHFLESVTILVLLKSAVIGVARENKSACLSGKNMSLYINLSSGALLNEYVNEEQDIFIRCPFVATKLYYNGNLLSFDRTFVLEGFKAENAGTYSCLSQDNVNGTNWANLTLFVCERNLTSEYLQLKLTDEPSNDFRLPQFKIPIQLSKYVEKHSGGLALFTCLPLGSTLPNITWSFNGAPLNLLKTKYKIKKYSLYVDDLSKNESGTYECQLCNKVGCVTQSTILNVVDRLRSRPVIRSGTPANRTVFVNENVDFECEVLSDIEPHIIWLKHNVNLNMSSSGHLDLYNNPNIVKLPTSADEPYLLRLGSVQLEDEGYYTCVAKNNLGEAISSAFLKILLNDNLTNIVVDINESKTLERFTGETDANIKLSNNEETDDNDMLNYKVEQESITRLKYVKKIDDSDIEQEAKSSSNEDAPQFKNTKKLEENIHKPSGSSVQLVCPATGNPTPIIKWTRNNTEIERTIGRVSYKKWSIQMDDATTEDSGLYKCTICNKLGCIEHATKVTIRDRLRSPPIISDKFPQNQTVLVHNSTYLECRVVSDLEPSIKWFRYAHQNVPIKQLEQVALKLVNKIPPDNSSLLHNVIALTADPDRPNILNFTNVTHREAGWYTCVASNTLGHSLASAYMNVVDKLPRDSIFRGHPVWITAVAIVVVLLFLLGTVFIIYVLRKLKHEKLLKQRIETVHQWTKKVIIYRPAATEGSACDLQMPVIKIEKQRTTFTTSSSDPVNGFNEYEFPLDSNWEIPRSQLILGSILGEGAFGRVVMAEASDLSSTTLSTIGNTPTIVAVKMVKEEHTDVDMTSLVHEMEVMKLIGKHINIINLVGCCSQNGPLWVIVEFAPHGNLKDFLKKNRPLSGWGNSSLEGSGEYLEDKPQLTEKHLVSFAFQIARGMDYLASRRCIHRDLAARNVLVSNDYVMKIADFGLARDVQDTDYYRKKTNGRLPIKWMAPESLQDKFYDSKSDVWSYGVLLWEIMTYGDQPYPNIMCAEELYSFLITGQRMEKPSRCSLNIYMLMRQCWHFDSNARPTFSEIVENLDKILQLSSITPNEEYLDLSIPMLETPPSSSDEESEPETFQETSPLRYQYTYKFN</sequence>
<reference evidence="27" key="1">
    <citation type="submission" date="2020-05" db="UniProtKB">
        <authorList>
            <consortium name="EnsemblMetazoa"/>
        </authorList>
    </citation>
    <scope>IDENTIFICATION</scope>
    <source>
        <strain evidence="27">TTRI</strain>
    </source>
</reference>
<dbReference type="GO" id="GO:0030030">
    <property type="term" value="P:cell projection organization"/>
    <property type="evidence" value="ECO:0007669"/>
    <property type="project" value="UniProtKB-ARBA"/>
</dbReference>
<keyword evidence="5" id="KW-0808">Transferase</keyword>
<proteinExistence type="predicted"/>
<dbReference type="EC" id="2.7.10.1" evidence="2"/>
<evidence type="ECO:0000256" key="24">
    <source>
        <dbReference type="SAM" id="SignalP"/>
    </source>
</evidence>
<organism evidence="27 28">
    <name type="scientific">Glossina austeni</name>
    <name type="common">Savannah tsetse fly</name>
    <dbReference type="NCBI Taxonomy" id="7395"/>
    <lineage>
        <taxon>Eukaryota</taxon>
        <taxon>Metazoa</taxon>
        <taxon>Ecdysozoa</taxon>
        <taxon>Arthropoda</taxon>
        <taxon>Hexapoda</taxon>
        <taxon>Insecta</taxon>
        <taxon>Pterygota</taxon>
        <taxon>Neoptera</taxon>
        <taxon>Endopterygota</taxon>
        <taxon>Diptera</taxon>
        <taxon>Brachycera</taxon>
        <taxon>Muscomorpha</taxon>
        <taxon>Hippoboscoidea</taxon>
        <taxon>Glossinidae</taxon>
        <taxon>Glossina</taxon>
    </lineage>
</organism>
<keyword evidence="17" id="KW-0325">Glycoprotein</keyword>
<dbReference type="InterPro" id="IPR003599">
    <property type="entry name" value="Ig_sub"/>
</dbReference>
<feature type="region of interest" description="Disordered" evidence="22">
    <location>
        <begin position="1064"/>
        <end position="1083"/>
    </location>
</feature>
<evidence type="ECO:0000256" key="22">
    <source>
        <dbReference type="SAM" id="MobiDB-lite"/>
    </source>
</evidence>
<keyword evidence="15" id="KW-1015">Disulfide bond</keyword>
<name>A0A1A9V5A2_GLOAU</name>
<dbReference type="GO" id="GO:0003006">
    <property type="term" value="P:developmental process involved in reproduction"/>
    <property type="evidence" value="ECO:0007669"/>
    <property type="project" value="UniProtKB-ARBA"/>
</dbReference>
<evidence type="ECO:0000256" key="9">
    <source>
        <dbReference type="ARBA" id="ARBA00022741"/>
    </source>
</evidence>
<dbReference type="AlphaFoldDB" id="A0A1A9V5A2"/>
<dbReference type="PANTHER" id="PTHR24416:SF550">
    <property type="entry name" value="FIBROBLAST GROWTH FACTOR RECEPTOR HOMOLOG 1-RELATED"/>
    <property type="match status" value="1"/>
</dbReference>
<evidence type="ECO:0000256" key="6">
    <source>
        <dbReference type="ARBA" id="ARBA00022692"/>
    </source>
</evidence>
<evidence type="ECO:0000313" key="28">
    <source>
        <dbReference type="Proteomes" id="UP000078200"/>
    </source>
</evidence>
<dbReference type="EnsemblMetazoa" id="GAUT026435-RA">
    <property type="protein sequence ID" value="GAUT026435-PA"/>
    <property type="gene ID" value="GAUT026435"/>
</dbReference>
<dbReference type="FunFam" id="2.60.40.10:FF:000020">
    <property type="entry name" value="Fibroblast growth factor receptor"/>
    <property type="match status" value="2"/>
</dbReference>
<dbReference type="Proteomes" id="UP000078200">
    <property type="component" value="Unassembled WGS sequence"/>
</dbReference>
<protein>
    <recommendedName>
        <fullName evidence="2">receptor protein-tyrosine kinase</fullName>
        <ecNumber evidence="2">2.7.10.1</ecNumber>
    </recommendedName>
</protein>
<keyword evidence="21" id="KW-0479">Metal-binding</keyword>
<dbReference type="PROSITE" id="PS00109">
    <property type="entry name" value="PROTEIN_KINASE_TYR"/>
    <property type="match status" value="1"/>
</dbReference>
<evidence type="ECO:0000256" key="18">
    <source>
        <dbReference type="ARBA" id="ARBA00023319"/>
    </source>
</evidence>
<keyword evidence="6 23" id="KW-0812">Transmembrane</keyword>
<feature type="domain" description="Ig-like" evidence="26">
    <location>
        <begin position="243"/>
        <end position="339"/>
    </location>
</feature>
<dbReference type="PANTHER" id="PTHR24416">
    <property type="entry name" value="TYROSINE-PROTEIN KINASE RECEPTOR"/>
    <property type="match status" value="1"/>
</dbReference>
<feature type="binding site" evidence="20">
    <location>
        <position position="914"/>
    </location>
    <ligand>
        <name>ATP</name>
        <dbReference type="ChEBI" id="CHEBI:30616"/>
    </ligand>
</feature>
<evidence type="ECO:0000256" key="15">
    <source>
        <dbReference type="ARBA" id="ARBA00023157"/>
    </source>
</evidence>
<dbReference type="SUPFAM" id="SSF48726">
    <property type="entry name" value="Immunoglobulin"/>
    <property type="match status" value="4"/>
</dbReference>
<evidence type="ECO:0000256" key="2">
    <source>
        <dbReference type="ARBA" id="ARBA00011902"/>
    </source>
</evidence>
<evidence type="ECO:0000256" key="14">
    <source>
        <dbReference type="ARBA" id="ARBA00023137"/>
    </source>
</evidence>
<dbReference type="InterPro" id="IPR036179">
    <property type="entry name" value="Ig-like_dom_sf"/>
</dbReference>
<evidence type="ECO:0000313" key="27">
    <source>
        <dbReference type="EnsemblMetazoa" id="GAUT026435-PA"/>
    </source>
</evidence>
<keyword evidence="8" id="KW-0677">Repeat</keyword>
<evidence type="ECO:0000259" key="26">
    <source>
        <dbReference type="PROSITE" id="PS50835"/>
    </source>
</evidence>
<evidence type="ECO:0000256" key="16">
    <source>
        <dbReference type="ARBA" id="ARBA00023170"/>
    </source>
</evidence>
<comment type="subcellular location">
    <subcellularLocation>
        <location evidence="1">Membrane</location>
        <topology evidence="1">Single-pass membrane protein</topology>
    </subcellularLocation>
</comment>
<feature type="binding site" evidence="20">
    <location>
        <position position="796"/>
    </location>
    <ligand>
        <name>ATP</name>
        <dbReference type="ChEBI" id="CHEBI:30616"/>
    </ligand>
</feature>
<dbReference type="SMART" id="SM00219">
    <property type="entry name" value="TyrKc"/>
    <property type="match status" value="1"/>
</dbReference>
<feature type="signal peptide" evidence="24">
    <location>
        <begin position="1"/>
        <end position="27"/>
    </location>
</feature>
<dbReference type="Gene3D" id="2.60.40.10">
    <property type="entry name" value="Immunoglobulins"/>
    <property type="match status" value="4"/>
</dbReference>
<dbReference type="GO" id="GO:0048468">
    <property type="term" value="P:cell development"/>
    <property type="evidence" value="ECO:0007669"/>
    <property type="project" value="UniProtKB-ARBA"/>
</dbReference>
<dbReference type="InterPro" id="IPR007110">
    <property type="entry name" value="Ig-like_dom"/>
</dbReference>
<dbReference type="GO" id="GO:0046872">
    <property type="term" value="F:metal ion binding"/>
    <property type="evidence" value="ECO:0007669"/>
    <property type="project" value="UniProtKB-KW"/>
</dbReference>
<keyword evidence="13 23" id="KW-0472">Membrane</keyword>
<keyword evidence="28" id="KW-1185">Reference proteome</keyword>
<feature type="binding site" evidence="21">
    <location>
        <position position="915"/>
    </location>
    <ligand>
        <name>Mg(2+)</name>
        <dbReference type="ChEBI" id="CHEBI:18420"/>
    </ligand>
</feature>
<dbReference type="GO" id="GO:0090130">
    <property type="term" value="P:tissue migration"/>
    <property type="evidence" value="ECO:0007669"/>
    <property type="project" value="UniProtKB-ARBA"/>
</dbReference>
<feature type="binding site" evidence="21">
    <location>
        <position position="928"/>
    </location>
    <ligand>
        <name>Mg(2+)</name>
        <dbReference type="ChEBI" id="CHEBI:18420"/>
    </ligand>
</feature>
<evidence type="ECO:0000256" key="21">
    <source>
        <dbReference type="PIRSR" id="PIRSR000615-3"/>
    </source>
</evidence>
<evidence type="ECO:0000256" key="4">
    <source>
        <dbReference type="ARBA" id="ARBA00022553"/>
    </source>
</evidence>
<keyword evidence="21" id="KW-0460">Magnesium</keyword>
<dbReference type="InterPro" id="IPR001245">
    <property type="entry name" value="Ser-Thr/Tyr_kinase_cat_dom"/>
</dbReference>
<dbReference type="InterPro" id="IPR050122">
    <property type="entry name" value="RTK"/>
</dbReference>
<dbReference type="Gene3D" id="3.30.200.20">
    <property type="entry name" value="Phosphorylase Kinase, domain 1"/>
    <property type="match status" value="1"/>
</dbReference>
<evidence type="ECO:0000256" key="12">
    <source>
        <dbReference type="ARBA" id="ARBA00022989"/>
    </source>
</evidence>
<feature type="active site" description="Proton acceptor" evidence="19">
    <location>
        <position position="910"/>
    </location>
</feature>
<feature type="chain" id="PRO_5008399029" description="receptor protein-tyrosine kinase" evidence="24">
    <location>
        <begin position="28"/>
        <end position="1096"/>
    </location>
</feature>
<dbReference type="PROSITE" id="PS50011">
    <property type="entry name" value="PROTEIN_KINASE_DOM"/>
    <property type="match status" value="1"/>
</dbReference>
<keyword evidence="11 20" id="KW-0067">ATP-binding</keyword>
<evidence type="ECO:0000259" key="25">
    <source>
        <dbReference type="PROSITE" id="PS50011"/>
    </source>
</evidence>
<dbReference type="STRING" id="7395.A0A1A9V5A2"/>
<dbReference type="Pfam" id="PF13927">
    <property type="entry name" value="Ig_3"/>
    <property type="match status" value="1"/>
</dbReference>
<dbReference type="InterPro" id="IPR011009">
    <property type="entry name" value="Kinase-like_dom_sf"/>
</dbReference>
<dbReference type="FunFam" id="2.60.40.10:FF:000016">
    <property type="entry name" value="Fibroblast growth factor receptor"/>
    <property type="match status" value="1"/>
</dbReference>
<dbReference type="SMART" id="SM00408">
    <property type="entry name" value="IGc2"/>
    <property type="match status" value="5"/>
</dbReference>
<evidence type="ECO:0000256" key="23">
    <source>
        <dbReference type="SAM" id="Phobius"/>
    </source>
</evidence>
<dbReference type="SMART" id="SM00409">
    <property type="entry name" value="IG"/>
    <property type="match status" value="5"/>
</dbReference>
<evidence type="ECO:0000256" key="1">
    <source>
        <dbReference type="ARBA" id="ARBA00004167"/>
    </source>
</evidence>
<dbReference type="GO" id="GO:0001667">
    <property type="term" value="P:ameboidal-type cell migration"/>
    <property type="evidence" value="ECO:0007669"/>
    <property type="project" value="UniProtKB-ARBA"/>
</dbReference>
<evidence type="ECO:0000256" key="20">
    <source>
        <dbReference type="PIRSR" id="PIRSR000615-2"/>
    </source>
</evidence>
<evidence type="ECO:0000256" key="3">
    <source>
        <dbReference type="ARBA" id="ARBA00022473"/>
    </source>
</evidence>
<dbReference type="GO" id="GO:0005886">
    <property type="term" value="C:plasma membrane"/>
    <property type="evidence" value="ECO:0007669"/>
    <property type="project" value="UniProtKB-ARBA"/>
</dbReference>
<dbReference type="FunFam" id="3.30.200.20:FF:000651">
    <property type="entry name" value="Fibroblast growth factor receptor"/>
    <property type="match status" value="1"/>
</dbReference>
<dbReference type="SUPFAM" id="SSF56112">
    <property type="entry name" value="Protein kinase-like (PK-like)"/>
    <property type="match status" value="1"/>
</dbReference>
<feature type="domain" description="Ig-like" evidence="26">
    <location>
        <begin position="521"/>
        <end position="637"/>
    </location>
</feature>
<keyword evidence="12 23" id="KW-1133">Transmembrane helix</keyword>
<keyword evidence="14" id="KW-0829">Tyrosine-protein kinase</keyword>
<evidence type="ECO:0000256" key="10">
    <source>
        <dbReference type="ARBA" id="ARBA00022777"/>
    </source>
</evidence>
<feature type="domain" description="Protein kinase" evidence="25">
    <location>
        <begin position="756"/>
        <end position="1046"/>
    </location>
</feature>
<evidence type="ECO:0000256" key="11">
    <source>
        <dbReference type="ARBA" id="ARBA00022840"/>
    </source>
</evidence>
<keyword evidence="3" id="KW-0217">Developmental protein</keyword>
<evidence type="ECO:0000256" key="13">
    <source>
        <dbReference type="ARBA" id="ARBA00023136"/>
    </source>
</evidence>
<dbReference type="GO" id="GO:0048729">
    <property type="term" value="P:tissue morphogenesis"/>
    <property type="evidence" value="ECO:0007669"/>
    <property type="project" value="UniProtKB-ARBA"/>
</dbReference>
<dbReference type="GO" id="GO:0005007">
    <property type="term" value="F:fibroblast growth factor receptor activity"/>
    <property type="evidence" value="ECO:0007669"/>
    <property type="project" value="UniProtKB-ARBA"/>
</dbReference>
<dbReference type="InterPro" id="IPR020635">
    <property type="entry name" value="Tyr_kinase_cat_dom"/>
</dbReference>
<evidence type="ECO:0000256" key="8">
    <source>
        <dbReference type="ARBA" id="ARBA00022737"/>
    </source>
</evidence>
<accession>A0A1A9V5A2</accession>
<dbReference type="Pfam" id="PF07679">
    <property type="entry name" value="I-set"/>
    <property type="match status" value="3"/>
</dbReference>
<feature type="domain" description="Ig-like" evidence="26">
    <location>
        <begin position="425"/>
        <end position="513"/>
    </location>
</feature>
<evidence type="ECO:0000256" key="5">
    <source>
        <dbReference type="ARBA" id="ARBA00022679"/>
    </source>
</evidence>
<dbReference type="Pfam" id="PF07714">
    <property type="entry name" value="PK_Tyr_Ser-Thr"/>
    <property type="match status" value="1"/>
</dbReference>
<keyword evidence="18" id="KW-0393">Immunoglobulin domain</keyword>
<keyword evidence="7 24" id="KW-0732">Signal</keyword>
<dbReference type="InterPro" id="IPR013098">
    <property type="entry name" value="Ig_I-set"/>
</dbReference>